<dbReference type="STRING" id="9238.A0A093NX90"/>
<evidence type="ECO:0000256" key="16">
    <source>
        <dbReference type="ARBA" id="ARBA00040117"/>
    </source>
</evidence>
<feature type="compositionally biased region" description="Basic residues" evidence="20">
    <location>
        <begin position="611"/>
        <end position="635"/>
    </location>
</feature>
<dbReference type="GO" id="GO:0000981">
    <property type="term" value="F:DNA-binding transcription factor activity, RNA polymerase II-specific"/>
    <property type="evidence" value="ECO:0007669"/>
    <property type="project" value="TreeGrafter"/>
</dbReference>
<feature type="DNA-binding region" description="Homeobox" evidence="18">
    <location>
        <begin position="303"/>
        <end position="345"/>
    </location>
</feature>
<dbReference type="Gene3D" id="3.30.160.60">
    <property type="entry name" value="Classic Zinc Finger"/>
    <property type="match status" value="1"/>
</dbReference>
<dbReference type="FunFam" id="1.10.10.60:FF:000237">
    <property type="entry name" value="zinc fingers and homeoboxes protein 1"/>
    <property type="match status" value="1"/>
</dbReference>
<feature type="compositionally biased region" description="Basic residues" evidence="20">
    <location>
        <begin position="733"/>
        <end position="742"/>
    </location>
</feature>
<evidence type="ECO:0000256" key="1">
    <source>
        <dbReference type="ARBA" id="ARBA00004123"/>
    </source>
</evidence>
<dbReference type="CDD" id="cd00086">
    <property type="entry name" value="homeodomain"/>
    <property type="match status" value="4"/>
</dbReference>
<name>A0A093NX90_PYGAD</name>
<evidence type="ECO:0000256" key="9">
    <source>
        <dbReference type="ARBA" id="ARBA00022833"/>
    </source>
</evidence>
<evidence type="ECO:0000256" key="11">
    <source>
        <dbReference type="ARBA" id="ARBA00023015"/>
    </source>
</evidence>
<dbReference type="InterPro" id="IPR009057">
    <property type="entry name" value="Homeodomain-like_sf"/>
</dbReference>
<dbReference type="FunFam" id="3.30.160.60:FF:000296">
    <property type="entry name" value="Zinc fingers and homeoboxes protein 1"/>
    <property type="match status" value="1"/>
</dbReference>
<keyword evidence="7" id="KW-0677">Repeat</keyword>
<keyword evidence="11" id="KW-0805">Transcription regulation</keyword>
<accession>A0A093NX90</accession>
<dbReference type="PROSITE" id="PS50157">
    <property type="entry name" value="ZINC_FINGER_C2H2_2"/>
    <property type="match status" value="1"/>
</dbReference>
<keyword evidence="5" id="KW-0597">Phosphoprotein</keyword>
<evidence type="ECO:0000256" key="2">
    <source>
        <dbReference type="ARBA" id="ARBA00007440"/>
    </source>
</evidence>
<dbReference type="PROSITE" id="PS50071">
    <property type="entry name" value="HOMEOBOX_2"/>
    <property type="match status" value="3"/>
</dbReference>
<evidence type="ECO:0000256" key="17">
    <source>
        <dbReference type="PROSITE-ProRule" id="PRU00042"/>
    </source>
</evidence>
<dbReference type="FunFam" id="1.10.10.60:FF:000240">
    <property type="entry name" value="Zinc fingers and homeoboxes protein 1"/>
    <property type="match status" value="1"/>
</dbReference>
<reference evidence="23 24" key="1">
    <citation type="submission" date="2014-04" db="EMBL/GenBank/DDBJ databases">
        <title>Genome evolution of avian class.</title>
        <authorList>
            <person name="Zhang G."/>
            <person name="Li C."/>
        </authorList>
    </citation>
    <scope>NUCLEOTIDE SEQUENCE [LARGE SCALE GENOMIC DNA]</scope>
    <source>
        <strain evidence="23">BGI_AS28</strain>
    </source>
</reference>
<dbReference type="Pfam" id="PF18387">
    <property type="entry name" value="zf_C2H2_ZHX"/>
    <property type="match status" value="1"/>
</dbReference>
<evidence type="ECO:0000259" key="22">
    <source>
        <dbReference type="PROSITE" id="PS50157"/>
    </source>
</evidence>
<dbReference type="InterPro" id="IPR024578">
    <property type="entry name" value="Homez_homeobox_dom"/>
</dbReference>
<comment type="subcellular location">
    <subcellularLocation>
        <location evidence="1 18 19">Nucleus</location>
    </subcellularLocation>
</comment>
<feature type="region of interest" description="Disordered" evidence="20">
    <location>
        <begin position="207"/>
        <end position="232"/>
    </location>
</feature>
<keyword evidence="15 18" id="KW-0539">Nucleus</keyword>
<organism evidence="23 24">
    <name type="scientific">Pygoscelis adeliae</name>
    <name type="common">Adelie penguin</name>
    <dbReference type="NCBI Taxonomy" id="9238"/>
    <lineage>
        <taxon>Eukaryota</taxon>
        <taxon>Metazoa</taxon>
        <taxon>Chordata</taxon>
        <taxon>Craniata</taxon>
        <taxon>Vertebrata</taxon>
        <taxon>Euteleostomi</taxon>
        <taxon>Archelosauria</taxon>
        <taxon>Archosauria</taxon>
        <taxon>Dinosauria</taxon>
        <taxon>Saurischia</taxon>
        <taxon>Theropoda</taxon>
        <taxon>Coelurosauria</taxon>
        <taxon>Aves</taxon>
        <taxon>Neognathae</taxon>
        <taxon>Neoaves</taxon>
        <taxon>Aequornithes</taxon>
        <taxon>Sphenisciformes</taxon>
        <taxon>Spheniscidae</taxon>
        <taxon>Pygoscelis</taxon>
    </lineage>
</organism>
<dbReference type="SMART" id="SM00389">
    <property type="entry name" value="HOX"/>
    <property type="match status" value="4"/>
</dbReference>
<evidence type="ECO:0000256" key="6">
    <source>
        <dbReference type="ARBA" id="ARBA00022723"/>
    </source>
</evidence>
<proteinExistence type="inferred from homology"/>
<evidence type="ECO:0000256" key="13">
    <source>
        <dbReference type="ARBA" id="ARBA00023155"/>
    </source>
</evidence>
<dbReference type="Pfam" id="PF11569">
    <property type="entry name" value="Homez"/>
    <property type="match status" value="1"/>
</dbReference>
<evidence type="ECO:0000256" key="4">
    <source>
        <dbReference type="ARBA" id="ARBA00022499"/>
    </source>
</evidence>
<dbReference type="SUPFAM" id="SSF46689">
    <property type="entry name" value="Homeodomain-like"/>
    <property type="match status" value="4"/>
</dbReference>
<dbReference type="InterPro" id="IPR001356">
    <property type="entry name" value="HD"/>
</dbReference>
<keyword evidence="24" id="KW-1185">Reference proteome</keyword>
<evidence type="ECO:0000256" key="20">
    <source>
        <dbReference type="SAM" id="MobiDB-lite"/>
    </source>
</evidence>
<feature type="domain" description="Homeobox" evidence="21">
    <location>
        <begin position="469"/>
        <end position="523"/>
    </location>
</feature>
<keyword evidence="4" id="KW-1017">Isopeptide bond</keyword>
<dbReference type="Proteomes" id="UP000054081">
    <property type="component" value="Unassembled WGS sequence"/>
</dbReference>
<evidence type="ECO:0000313" key="23">
    <source>
        <dbReference type="EMBL" id="KFW66595.1"/>
    </source>
</evidence>
<evidence type="ECO:0000256" key="15">
    <source>
        <dbReference type="ARBA" id="ARBA00023242"/>
    </source>
</evidence>
<evidence type="ECO:0000256" key="18">
    <source>
        <dbReference type="PROSITE-ProRule" id="PRU00108"/>
    </source>
</evidence>
<feature type="domain" description="Homeobox" evidence="21">
    <location>
        <begin position="301"/>
        <end position="344"/>
    </location>
</feature>
<evidence type="ECO:0000313" key="24">
    <source>
        <dbReference type="Proteomes" id="UP000054081"/>
    </source>
</evidence>
<dbReference type="InterPro" id="IPR013087">
    <property type="entry name" value="Znf_C2H2_type"/>
</dbReference>
<dbReference type="SUPFAM" id="SSF57667">
    <property type="entry name" value="beta-beta-alpha zinc fingers"/>
    <property type="match status" value="2"/>
</dbReference>
<dbReference type="PANTHER" id="PTHR15467:SF4">
    <property type="entry name" value="ZINC FINGERS AND HOMEOBOXES PROTEIN 1"/>
    <property type="match status" value="1"/>
</dbReference>
<evidence type="ECO:0000256" key="5">
    <source>
        <dbReference type="ARBA" id="ARBA00022553"/>
    </source>
</evidence>
<dbReference type="AlphaFoldDB" id="A0A093NX90"/>
<feature type="domain" description="Homeobox" evidence="21">
    <location>
        <begin position="539"/>
        <end position="589"/>
    </location>
</feature>
<evidence type="ECO:0000256" key="19">
    <source>
        <dbReference type="RuleBase" id="RU000682"/>
    </source>
</evidence>
<dbReference type="EMBL" id="KL225013">
    <property type="protein sequence ID" value="KFW66595.1"/>
    <property type="molecule type" value="Genomic_DNA"/>
</dbReference>
<protein>
    <recommendedName>
        <fullName evidence="16">Zinc fingers and homeoboxes protein 1</fullName>
    </recommendedName>
</protein>
<evidence type="ECO:0000256" key="3">
    <source>
        <dbReference type="ARBA" id="ARBA00022491"/>
    </source>
</evidence>
<feature type="compositionally biased region" description="Acidic residues" evidence="20">
    <location>
        <begin position="702"/>
        <end position="727"/>
    </location>
</feature>
<evidence type="ECO:0000256" key="12">
    <source>
        <dbReference type="ARBA" id="ARBA00023125"/>
    </source>
</evidence>
<evidence type="ECO:0000256" key="14">
    <source>
        <dbReference type="ARBA" id="ARBA00023163"/>
    </source>
</evidence>
<dbReference type="Gene3D" id="1.10.10.60">
    <property type="entry name" value="Homeodomain-like"/>
    <property type="match status" value="4"/>
</dbReference>
<feature type="region of interest" description="Disordered" evidence="20">
    <location>
        <begin position="1"/>
        <end position="21"/>
    </location>
</feature>
<dbReference type="GO" id="GO:0008270">
    <property type="term" value="F:zinc ion binding"/>
    <property type="evidence" value="ECO:0007669"/>
    <property type="project" value="UniProtKB-KW"/>
</dbReference>
<feature type="DNA-binding region" description="Homeobox" evidence="18">
    <location>
        <begin position="541"/>
        <end position="590"/>
    </location>
</feature>
<keyword evidence="13 18" id="KW-0371">Homeobox</keyword>
<dbReference type="FunFam" id="1.10.10.60:FF:000133">
    <property type="entry name" value="zinc fingers and homeoboxes protein 3"/>
    <property type="match status" value="1"/>
</dbReference>
<dbReference type="FunFam" id="1.10.10.60:FF:000235">
    <property type="entry name" value="Zinc fingers and homeoboxes protein 1"/>
    <property type="match status" value="1"/>
</dbReference>
<evidence type="ECO:0000259" key="21">
    <source>
        <dbReference type="PROSITE" id="PS50071"/>
    </source>
</evidence>
<keyword evidence="3" id="KW-0678">Repressor</keyword>
<gene>
    <name evidence="23" type="ORF">AS28_00478</name>
</gene>
<dbReference type="SMART" id="SM00355">
    <property type="entry name" value="ZnF_C2H2"/>
    <property type="match status" value="2"/>
</dbReference>
<feature type="DNA-binding region" description="Homeobox" evidence="18">
    <location>
        <begin position="471"/>
        <end position="524"/>
    </location>
</feature>
<feature type="region of interest" description="Disordered" evidence="20">
    <location>
        <begin position="607"/>
        <end position="636"/>
    </location>
</feature>
<feature type="region of interest" description="Disordered" evidence="20">
    <location>
        <begin position="701"/>
        <end position="742"/>
    </location>
</feature>
<comment type="similarity">
    <text evidence="2">Belongs to the ZHX family.</text>
</comment>
<keyword evidence="9" id="KW-0862">Zinc</keyword>
<keyword evidence="6" id="KW-0479">Metal-binding</keyword>
<sequence length="742" mass="83269">MASKRKSTTPCMVLANEQDPDLEMVSDLEEGPPVLAPADNPTAESVTSDEDVHEYVDSDNQKNTNKVEGGYECKYCTFQTPDLNMFTFHVDSEHPNVVLNSSYVCVECNFLTKRYDALSEHNLKYHPGEENFKLTMVKRNNQTIFEQTVNDLTFDGSFVREENAEPADSSEVPSSGISISKTPIMKMMKNKTETKRIAVFHNVVDDVPGEEKGTENEPNSEEVVENPPPAVSESKASHSVVCSAADVASAVVTPAPVLQPGVAQVITAVTAPQNSNLIPKVLIPVNSIPAYNTALDNNPLLLNTYNKFPYPTMSEITVLSTQAKYTEEQIKIWFSAQRLKHGVSWTPEEVEEARRKQFNGTVHTVPQTITVIPAHISAASNGLPSILQTCQIVGQPGLVLTQVAGANTLPVTAPIALTVAGVPNQTQLQKNQIHTAQPIAETKQVAAVPAPQPIKNESALMNPDSFGIRAKKTKEQLAELKVSYLKNQFPQDSEIVRLMKITGLTKGEIKKWFSDTRYNQRNSKNNHGIHLNSDSCKKSPEQLHMLKSSFVRTQWPSPQEYNKLAEETGLPRSEIVSWFGDTRYAWKNGGLKWYYYYQSANANSLNGQGFARKRGRGRPKGRGRGRPRGRPRGSKRLNCWDRGVSVIKFKTGTAILKDYYMKHKFLNEQDLDELVAKSHMGYEQVREWFAERQRRLELGIELFDENEEEDEMLEDQEDEEETDDSDTWEPPRHVKRKLSKSD</sequence>
<dbReference type="GO" id="GO:0005634">
    <property type="term" value="C:nucleus"/>
    <property type="evidence" value="ECO:0007669"/>
    <property type="project" value="UniProtKB-SubCell"/>
</dbReference>
<keyword evidence="14" id="KW-0804">Transcription</keyword>
<dbReference type="InterPro" id="IPR041057">
    <property type="entry name" value="ZHX_Znf_C2H2"/>
</dbReference>
<dbReference type="Pfam" id="PF00046">
    <property type="entry name" value="Homeodomain"/>
    <property type="match status" value="3"/>
</dbReference>
<dbReference type="PANTHER" id="PTHR15467">
    <property type="entry name" value="ZINC-FINGERS AND HOMEOBOXES RELATED"/>
    <property type="match status" value="1"/>
</dbReference>
<dbReference type="GO" id="GO:0003677">
    <property type="term" value="F:DNA binding"/>
    <property type="evidence" value="ECO:0007669"/>
    <property type="project" value="UniProtKB-UniRule"/>
</dbReference>
<keyword evidence="8 17" id="KW-0863">Zinc-finger</keyword>
<evidence type="ECO:0000256" key="10">
    <source>
        <dbReference type="ARBA" id="ARBA00022843"/>
    </source>
</evidence>
<feature type="domain" description="C2H2-type" evidence="22">
    <location>
        <begin position="103"/>
        <end position="131"/>
    </location>
</feature>
<keyword evidence="12 18" id="KW-0238">DNA-binding</keyword>
<evidence type="ECO:0000256" key="7">
    <source>
        <dbReference type="ARBA" id="ARBA00022737"/>
    </source>
</evidence>
<evidence type="ECO:0000256" key="8">
    <source>
        <dbReference type="ARBA" id="ARBA00022771"/>
    </source>
</evidence>
<dbReference type="InterPro" id="IPR036236">
    <property type="entry name" value="Znf_C2H2_sf"/>
</dbReference>
<keyword evidence="10" id="KW-0832">Ubl conjugation</keyword>